<proteinExistence type="predicted"/>
<dbReference type="RefSeq" id="WP_381744355.1">
    <property type="nucleotide sequence ID" value="NZ_JBHSDP010000029.1"/>
</dbReference>
<feature type="domain" description="Glycosyltransferase 2-like" evidence="1">
    <location>
        <begin position="219"/>
        <end position="324"/>
    </location>
</feature>
<accession>A0ABV8TQF4</accession>
<organism evidence="2 3">
    <name type="scientific">Streptomyces andamanensis</name>
    <dbReference type="NCBI Taxonomy" id="1565035"/>
    <lineage>
        <taxon>Bacteria</taxon>
        <taxon>Bacillati</taxon>
        <taxon>Actinomycetota</taxon>
        <taxon>Actinomycetes</taxon>
        <taxon>Kitasatosporales</taxon>
        <taxon>Streptomycetaceae</taxon>
        <taxon>Streptomyces</taxon>
    </lineage>
</organism>
<dbReference type="SUPFAM" id="SSF53448">
    <property type="entry name" value="Nucleotide-diphospho-sugar transferases"/>
    <property type="match status" value="2"/>
</dbReference>
<dbReference type="CDD" id="cd00761">
    <property type="entry name" value="Glyco_tranf_GTA_type"/>
    <property type="match status" value="1"/>
</dbReference>
<reference evidence="3" key="1">
    <citation type="journal article" date="2019" name="Int. J. Syst. Evol. Microbiol.">
        <title>The Global Catalogue of Microorganisms (GCM) 10K type strain sequencing project: providing services to taxonomists for standard genome sequencing and annotation.</title>
        <authorList>
            <consortium name="The Broad Institute Genomics Platform"/>
            <consortium name="The Broad Institute Genome Sequencing Center for Infectious Disease"/>
            <person name="Wu L."/>
            <person name="Ma J."/>
        </authorList>
    </citation>
    <scope>NUCLEOTIDE SEQUENCE [LARGE SCALE GENOMIC DNA]</scope>
    <source>
        <strain evidence="3">PCU 347</strain>
    </source>
</reference>
<dbReference type="InterPro" id="IPR001173">
    <property type="entry name" value="Glyco_trans_2-like"/>
</dbReference>
<gene>
    <name evidence="2" type="ORF">ACFPC0_35535</name>
</gene>
<dbReference type="Pfam" id="PF00535">
    <property type="entry name" value="Glycos_transf_2"/>
    <property type="match status" value="1"/>
</dbReference>
<evidence type="ECO:0000313" key="2">
    <source>
        <dbReference type="EMBL" id="MFC4332985.1"/>
    </source>
</evidence>
<protein>
    <submittedName>
        <fullName evidence="2">Glycosyltransferase</fullName>
        <ecNumber evidence="2">2.4.-.-</ecNumber>
    </submittedName>
</protein>
<dbReference type="EC" id="2.4.-.-" evidence="2"/>
<dbReference type="InterPro" id="IPR050834">
    <property type="entry name" value="Glycosyltransf_2"/>
</dbReference>
<keyword evidence="3" id="KW-1185">Reference proteome</keyword>
<name>A0ABV8TQF4_9ACTN</name>
<dbReference type="PANTHER" id="PTHR43685:SF12">
    <property type="entry name" value="GLYCOSYL TRANSFERASE FAMILY 2"/>
    <property type="match status" value="1"/>
</dbReference>
<dbReference type="Gene3D" id="3.90.550.10">
    <property type="entry name" value="Spore Coat Polysaccharide Biosynthesis Protein SpsA, Chain A"/>
    <property type="match status" value="2"/>
</dbReference>
<evidence type="ECO:0000259" key="1">
    <source>
        <dbReference type="Pfam" id="PF00535"/>
    </source>
</evidence>
<keyword evidence="2" id="KW-0808">Transferase</keyword>
<dbReference type="InterPro" id="IPR029044">
    <property type="entry name" value="Nucleotide-diphossugar_trans"/>
</dbReference>
<keyword evidence="2" id="KW-0328">Glycosyltransferase</keyword>
<dbReference type="EMBL" id="JBHSDP010000029">
    <property type="protein sequence ID" value="MFC4332985.1"/>
    <property type="molecule type" value="Genomic_DNA"/>
</dbReference>
<evidence type="ECO:0000313" key="3">
    <source>
        <dbReference type="Proteomes" id="UP001595824"/>
    </source>
</evidence>
<comment type="caution">
    <text evidence="2">The sequence shown here is derived from an EMBL/GenBank/DDBJ whole genome shotgun (WGS) entry which is preliminary data.</text>
</comment>
<dbReference type="PANTHER" id="PTHR43685">
    <property type="entry name" value="GLYCOSYLTRANSFERASE"/>
    <property type="match status" value="1"/>
</dbReference>
<sequence>MSARTSTVSAADFTVVVAAPEGDAAPALRSVARQSPPPAAVVLVTGGGPAPEAADVRLVRAAPGAAGDACTVAARAARTPYVAFLQGRDEVLPGWLEQLARAAAEDAALIECGVLRLRESGLIDGITLPPEVPGGADVAYAVRRALLGEPDGPVRGGGRYARVTVPRLLVRRRTGEGAATGAAARAARADVLRAASLGSRAAEGDSEPPRPGRRPELVSVVLPVRDGALTLPAQLDALGRQTYQGPWEVLVVDNGSADGTREVARAARAVLPALRIVDARDRAGESYARNRGTAEARGDLIAFCDADDVAAEGWLAALAAAAPDAALIGGSLDTALLSPAHADEQPLPMTAQTDFLPFARGANCAAWKEVLDAVGGWDENYVGGGEDMDLSWRVRLSHHRLGYAPDARMHYRLRAELSSLARQKWNYGRSGARLYDAYRHAGFRRRDGATVLMNWSWLLLHSPDLARSPGLRRRWVRYGARLAGFLAGSVEQGVAYL</sequence>
<dbReference type="Proteomes" id="UP001595824">
    <property type="component" value="Unassembled WGS sequence"/>
</dbReference>
<dbReference type="GO" id="GO:0016757">
    <property type="term" value="F:glycosyltransferase activity"/>
    <property type="evidence" value="ECO:0007669"/>
    <property type="project" value="UniProtKB-KW"/>
</dbReference>